<dbReference type="InterPro" id="IPR053044">
    <property type="entry name" value="Metallo-hydrolase/TatD-type"/>
</dbReference>
<dbReference type="PANTHER" id="PTHR47345:SF1">
    <property type="entry name" value="CUT9-INTERACTING PROTEIN SCN1"/>
    <property type="match status" value="1"/>
</dbReference>
<dbReference type="InterPro" id="IPR032466">
    <property type="entry name" value="Metal_Hydrolase"/>
</dbReference>
<sequence>MSTGAHDMQLVADLSDADRRVVPAFGIHPWAAHTVSLAHEQTYADLFGDAQDDATSTIAHLPARVPLADALAQQRALLQQYPDALVGEVGLDRSFRLPAPQGSPTRFSSLQTPIEHQLAVLRAQINVAKELARSVSMHSVRAAGHTLELLDEVYAADGPHPSTSALRADKDIVLHSCTLSPESIRQVQRKHRQVYVSFSTTINARQRALDAQIAAADPARILSESDTSSDFAAHTRAATARIAHVWHVDEATAAARLAANFSKFHSNDCI</sequence>
<accession>A0AAF0ESG9</accession>
<evidence type="ECO:0000313" key="2">
    <source>
        <dbReference type="Proteomes" id="UP001219933"/>
    </source>
</evidence>
<evidence type="ECO:0000313" key="1">
    <source>
        <dbReference type="EMBL" id="WFD36183.1"/>
    </source>
</evidence>
<dbReference type="Proteomes" id="UP001219933">
    <property type="component" value="Chromosome 4"/>
</dbReference>
<name>A0AAF0ESG9_9BASI</name>
<keyword evidence="2" id="KW-1185">Reference proteome</keyword>
<dbReference type="GO" id="GO:0016788">
    <property type="term" value="F:hydrolase activity, acting on ester bonds"/>
    <property type="evidence" value="ECO:0007669"/>
    <property type="project" value="InterPro"/>
</dbReference>
<reference evidence="1" key="1">
    <citation type="submission" date="2023-03" db="EMBL/GenBank/DDBJ databases">
        <title>Mating type loci evolution in Malassezia.</title>
        <authorList>
            <person name="Coelho M.A."/>
        </authorList>
    </citation>
    <scope>NUCLEOTIDE SEQUENCE</scope>
    <source>
        <strain evidence="1">CBS 11721</strain>
    </source>
</reference>
<proteinExistence type="predicted"/>
<dbReference type="SUPFAM" id="SSF51556">
    <property type="entry name" value="Metallo-dependent hydrolases"/>
    <property type="match status" value="1"/>
</dbReference>
<gene>
    <name evidence="1" type="primary">scn1</name>
    <name evidence="1" type="ORF">MCUN1_003060</name>
</gene>
<dbReference type="AlphaFoldDB" id="A0AAF0ESG9"/>
<organism evidence="1 2">
    <name type="scientific">Malassezia cuniculi</name>
    <dbReference type="NCBI Taxonomy" id="948313"/>
    <lineage>
        <taxon>Eukaryota</taxon>
        <taxon>Fungi</taxon>
        <taxon>Dikarya</taxon>
        <taxon>Basidiomycota</taxon>
        <taxon>Ustilaginomycotina</taxon>
        <taxon>Malasseziomycetes</taxon>
        <taxon>Malasseziales</taxon>
        <taxon>Malasseziaceae</taxon>
        <taxon>Malassezia</taxon>
    </lineage>
</organism>
<dbReference type="PANTHER" id="PTHR47345">
    <property type="entry name" value="CUT9-INTERACTING PROTEIN SCN1"/>
    <property type="match status" value="1"/>
</dbReference>
<dbReference type="EMBL" id="CP119880">
    <property type="protein sequence ID" value="WFD36183.1"/>
    <property type="molecule type" value="Genomic_DNA"/>
</dbReference>
<dbReference type="Gene3D" id="3.20.20.140">
    <property type="entry name" value="Metal-dependent hydrolases"/>
    <property type="match status" value="1"/>
</dbReference>
<dbReference type="InterPro" id="IPR001130">
    <property type="entry name" value="TatD-like"/>
</dbReference>
<protein>
    <submittedName>
        <fullName evidence="1">Cut9-interacting protein scn1</fullName>
    </submittedName>
</protein>
<dbReference type="Pfam" id="PF01026">
    <property type="entry name" value="TatD_DNase"/>
    <property type="match status" value="1"/>
</dbReference>